<organism evidence="1 2">
    <name type="scientific">Clostridium polyendosporum</name>
    <dbReference type="NCBI Taxonomy" id="69208"/>
    <lineage>
        <taxon>Bacteria</taxon>
        <taxon>Bacillati</taxon>
        <taxon>Bacillota</taxon>
        <taxon>Clostridia</taxon>
        <taxon>Eubacteriales</taxon>
        <taxon>Clostridiaceae</taxon>
        <taxon>Clostridium</taxon>
    </lineage>
</organism>
<dbReference type="RefSeq" id="WP_281413963.1">
    <property type="nucleotide sequence ID" value="NZ_BOPZ01000011.1"/>
</dbReference>
<proteinExistence type="predicted"/>
<keyword evidence="2" id="KW-1185">Reference proteome</keyword>
<dbReference type="AlphaFoldDB" id="A0A919S080"/>
<protein>
    <submittedName>
        <fullName evidence="1">Uncharacterized protein</fullName>
    </submittedName>
</protein>
<dbReference type="Proteomes" id="UP000679179">
    <property type="component" value="Unassembled WGS sequence"/>
</dbReference>
<evidence type="ECO:0000313" key="2">
    <source>
        <dbReference type="Proteomes" id="UP000679179"/>
    </source>
</evidence>
<comment type="caution">
    <text evidence="1">The sequence shown here is derived from an EMBL/GenBank/DDBJ whole genome shotgun (WGS) entry which is preliminary data.</text>
</comment>
<gene>
    <name evidence="1" type="ORF">CPJCM30710_15820</name>
</gene>
<dbReference type="EMBL" id="BOPZ01000011">
    <property type="protein sequence ID" value="GIM28916.1"/>
    <property type="molecule type" value="Genomic_DNA"/>
</dbReference>
<reference evidence="1" key="1">
    <citation type="submission" date="2021-03" db="EMBL/GenBank/DDBJ databases">
        <title>Taxonomic study of Clostridium polyendosporum from meadow-gley soil under rice.</title>
        <authorList>
            <person name="Kobayashi H."/>
            <person name="Tanizawa Y."/>
            <person name="Yagura M."/>
        </authorList>
    </citation>
    <scope>NUCLEOTIDE SEQUENCE</scope>
    <source>
        <strain evidence="1">JCM 30710</strain>
    </source>
</reference>
<accession>A0A919S080</accession>
<sequence length="44" mass="5212">MNENKRTKNVKSNKAIDYIEENIDNFDTPKSNKYKQHIVGETKK</sequence>
<evidence type="ECO:0000313" key="1">
    <source>
        <dbReference type="EMBL" id="GIM28916.1"/>
    </source>
</evidence>
<name>A0A919S080_9CLOT</name>